<keyword evidence="2" id="KW-1185">Reference proteome</keyword>
<organism evidence="1 2">
    <name type="scientific">Maribacter litopenaei</name>
    <dbReference type="NCBI Taxonomy" id="2976127"/>
    <lineage>
        <taxon>Bacteria</taxon>
        <taxon>Pseudomonadati</taxon>
        <taxon>Bacteroidota</taxon>
        <taxon>Flavobacteriia</taxon>
        <taxon>Flavobacteriales</taxon>
        <taxon>Flavobacteriaceae</taxon>
        <taxon>Maribacter</taxon>
    </lineage>
</organism>
<proteinExistence type="predicted"/>
<sequence>MAKKENITDFEDEISDARSEFRLQTKNILTYLKSDDITKNEVQERLNDLHTSAVDYFGIFSRSINEYSTTSFDSNSNIVKSKVDDAISISTTINKHWQSLKFYKLKYGVTIPEPSKKAYSSIQAFISKYDKDEAKRLKDEFKKNGLPIDGFNKKRRYVTITDNTLLFGYEIPWEGIAVLSGLISVIVYKIIQSNP</sequence>
<reference evidence="1" key="1">
    <citation type="submission" date="2022-09" db="EMBL/GenBank/DDBJ databases">
        <title>Maribacter litopenaei sp. nov., isolated from the intestinal tract of the Pacific White Shrimp, Litopenaeus vannamei.</title>
        <authorList>
            <person name="Kim S.Y."/>
            <person name="Hwang C.Y."/>
        </authorList>
    </citation>
    <scope>NUCLEOTIDE SEQUENCE</scope>
    <source>
        <strain evidence="1">HL-LV01</strain>
    </source>
</reference>
<name>A0ABY5YEF3_9FLAO</name>
<dbReference type="Proteomes" id="UP001059209">
    <property type="component" value="Chromosome"/>
</dbReference>
<protein>
    <submittedName>
        <fullName evidence="1">Uncharacterized protein</fullName>
    </submittedName>
</protein>
<evidence type="ECO:0000313" key="1">
    <source>
        <dbReference type="EMBL" id="UWX56251.1"/>
    </source>
</evidence>
<evidence type="ECO:0000313" key="2">
    <source>
        <dbReference type="Proteomes" id="UP001059209"/>
    </source>
</evidence>
<dbReference type="EMBL" id="CP104205">
    <property type="protein sequence ID" value="UWX56251.1"/>
    <property type="molecule type" value="Genomic_DNA"/>
</dbReference>
<accession>A0ABY5YEF3</accession>
<dbReference type="RefSeq" id="WP_260574847.1">
    <property type="nucleotide sequence ID" value="NZ_CP104205.1"/>
</dbReference>
<gene>
    <name evidence="1" type="ORF">NYZ99_08440</name>
</gene>